<dbReference type="AlphaFoldDB" id="A0A644ZA25"/>
<accession>A0A644ZA25</accession>
<sequence length="139" mass="16167">MTEFTSDIKTIFHNDVDIFRVLSDLSKLDLIKEQIPEDKIRDFRFDSDSCSFRVDPVGEVRFRVIEREPSKLVKFKSENLPFDVFLWIQLVQKAEKDTKMKITLRANLNPFIKGMVSKPLEEGLAKISDVIASLPYDKI</sequence>
<evidence type="ECO:0008006" key="2">
    <source>
        <dbReference type="Google" id="ProtNLM"/>
    </source>
</evidence>
<reference evidence="1" key="1">
    <citation type="submission" date="2019-08" db="EMBL/GenBank/DDBJ databases">
        <authorList>
            <person name="Kucharzyk K."/>
            <person name="Murdoch R.W."/>
            <person name="Higgins S."/>
            <person name="Loffler F."/>
        </authorList>
    </citation>
    <scope>NUCLEOTIDE SEQUENCE</scope>
</reference>
<dbReference type="EMBL" id="VSSQ01008049">
    <property type="protein sequence ID" value="MPM37740.1"/>
    <property type="molecule type" value="Genomic_DNA"/>
</dbReference>
<name>A0A644ZA25_9ZZZZ</name>
<organism evidence="1">
    <name type="scientific">bioreactor metagenome</name>
    <dbReference type="NCBI Taxonomy" id="1076179"/>
    <lineage>
        <taxon>unclassified sequences</taxon>
        <taxon>metagenomes</taxon>
        <taxon>ecological metagenomes</taxon>
    </lineage>
</organism>
<proteinExistence type="predicted"/>
<gene>
    <name evidence="1" type="ORF">SDC9_84359</name>
</gene>
<evidence type="ECO:0000313" key="1">
    <source>
        <dbReference type="EMBL" id="MPM37740.1"/>
    </source>
</evidence>
<comment type="caution">
    <text evidence="1">The sequence shown here is derived from an EMBL/GenBank/DDBJ whole genome shotgun (WGS) entry which is preliminary data.</text>
</comment>
<protein>
    <recommendedName>
        <fullName evidence="2">Polyketide cyclase</fullName>
    </recommendedName>
</protein>